<accession>A0A645DMA3</accession>
<dbReference type="AlphaFoldDB" id="A0A645DMA3"/>
<sequence length="80" mass="9187">MEERKKPNKGTENIAGKKQTVEQIAVPSAYCRKVLSIMPRSKMKLDAYMREETHIQAGKADTHKKARQVSETLHAMKFKE</sequence>
<evidence type="ECO:0000313" key="2">
    <source>
        <dbReference type="EMBL" id="MPM90456.1"/>
    </source>
</evidence>
<name>A0A645DMA3_9ZZZZ</name>
<organism evidence="2">
    <name type="scientific">bioreactor metagenome</name>
    <dbReference type="NCBI Taxonomy" id="1076179"/>
    <lineage>
        <taxon>unclassified sequences</taxon>
        <taxon>metagenomes</taxon>
        <taxon>ecological metagenomes</taxon>
    </lineage>
</organism>
<gene>
    <name evidence="2" type="ORF">SDC9_137577</name>
</gene>
<evidence type="ECO:0000256" key="1">
    <source>
        <dbReference type="SAM" id="MobiDB-lite"/>
    </source>
</evidence>
<dbReference type="EMBL" id="VSSQ01037695">
    <property type="protein sequence ID" value="MPM90456.1"/>
    <property type="molecule type" value="Genomic_DNA"/>
</dbReference>
<reference evidence="2" key="1">
    <citation type="submission" date="2019-08" db="EMBL/GenBank/DDBJ databases">
        <authorList>
            <person name="Kucharzyk K."/>
            <person name="Murdoch R.W."/>
            <person name="Higgins S."/>
            <person name="Loffler F."/>
        </authorList>
    </citation>
    <scope>NUCLEOTIDE SEQUENCE</scope>
</reference>
<feature type="region of interest" description="Disordered" evidence="1">
    <location>
        <begin position="56"/>
        <end position="80"/>
    </location>
</feature>
<comment type="caution">
    <text evidence="2">The sequence shown here is derived from an EMBL/GenBank/DDBJ whole genome shotgun (WGS) entry which is preliminary data.</text>
</comment>
<proteinExistence type="predicted"/>
<protein>
    <submittedName>
        <fullName evidence="2">Uncharacterized protein</fullName>
    </submittedName>
</protein>